<dbReference type="Gene3D" id="2.30.42.10">
    <property type="match status" value="1"/>
</dbReference>
<evidence type="ECO:0000259" key="2">
    <source>
        <dbReference type="PROSITE" id="PS50106"/>
    </source>
</evidence>
<dbReference type="AlphaFoldDB" id="A0AA39I994"/>
<comment type="caution">
    <text evidence="3">The sequence shown here is derived from an EMBL/GenBank/DDBJ whole genome shotgun (WGS) entry which is preliminary data.</text>
</comment>
<dbReference type="Proteomes" id="UP001175271">
    <property type="component" value="Unassembled WGS sequence"/>
</dbReference>
<sequence length="428" mass="47918">MATFPQTLINTCLIKIALNPECHRYCIPPALKKRLDALRAFFKACAGIVDVNKILFHSDGSIDVEQSLISNASVKLLVYVIEQDLDIDRKAMFDRLSVEEKLEFRELAKKDREGLLRICWNLLVGYRYSFSSRTFLDTMQLCSALDASQTFLSVLDKMFPIMLRAESSAKMARLPKETSYVYRLGRSLRPIQTVLRATVLRQSLGLLKSSDDRSDAMTEDAKSATADIAKSDCSVSTSLQGGDPADPPPAQDSVYGRPEGARSHLTRPTPEETAALEARMKTFKQCQAGFSYHLCTIVWRKGAKLGLMIRPTPDDKIIVTRVAPGSLAYDKLLSGDRIIELQGKPCVNRDETKEDIKQFFSKLRKCSFFIERPESAEAKLWAEIAVNRPGGRSTKDNTGAPAKANKAEMKDAVRRQVQMARHQHALNH</sequence>
<protein>
    <recommendedName>
        <fullName evidence="2">PDZ domain-containing protein</fullName>
    </recommendedName>
</protein>
<accession>A0AA39I994</accession>
<evidence type="ECO:0000256" key="1">
    <source>
        <dbReference type="SAM" id="MobiDB-lite"/>
    </source>
</evidence>
<dbReference type="InterPro" id="IPR036034">
    <property type="entry name" value="PDZ_sf"/>
</dbReference>
<evidence type="ECO:0000313" key="3">
    <source>
        <dbReference type="EMBL" id="KAK0419351.1"/>
    </source>
</evidence>
<dbReference type="InterPro" id="IPR040264">
    <property type="entry name" value="T15H9.4-like"/>
</dbReference>
<dbReference type="Pfam" id="PF00595">
    <property type="entry name" value="PDZ"/>
    <property type="match status" value="1"/>
</dbReference>
<proteinExistence type="predicted"/>
<dbReference type="SMART" id="SM00228">
    <property type="entry name" value="PDZ"/>
    <property type="match status" value="1"/>
</dbReference>
<name>A0AA39I994_9BILA</name>
<dbReference type="PROSITE" id="PS50106">
    <property type="entry name" value="PDZ"/>
    <property type="match status" value="1"/>
</dbReference>
<dbReference type="SUPFAM" id="SSF50156">
    <property type="entry name" value="PDZ domain-like"/>
    <property type="match status" value="1"/>
</dbReference>
<dbReference type="InterPro" id="IPR001478">
    <property type="entry name" value="PDZ"/>
</dbReference>
<feature type="region of interest" description="Disordered" evidence="1">
    <location>
        <begin position="232"/>
        <end position="269"/>
    </location>
</feature>
<gene>
    <name evidence="3" type="ORF">QR680_014100</name>
</gene>
<feature type="domain" description="PDZ" evidence="2">
    <location>
        <begin position="301"/>
        <end position="347"/>
    </location>
</feature>
<dbReference type="PANTHER" id="PTHR31327">
    <property type="entry name" value="SPERM MEIOSIS PDZ DOMAIN CONTAINING PROTEINS-RELATED"/>
    <property type="match status" value="1"/>
</dbReference>
<reference evidence="3" key="1">
    <citation type="submission" date="2023-06" db="EMBL/GenBank/DDBJ databases">
        <title>Genomic analysis of the entomopathogenic nematode Steinernema hermaphroditum.</title>
        <authorList>
            <person name="Schwarz E.M."/>
            <person name="Heppert J.K."/>
            <person name="Baniya A."/>
            <person name="Schwartz H.T."/>
            <person name="Tan C.-H."/>
            <person name="Antoshechkin I."/>
            <person name="Sternberg P.W."/>
            <person name="Goodrich-Blair H."/>
            <person name="Dillman A.R."/>
        </authorList>
    </citation>
    <scope>NUCLEOTIDE SEQUENCE</scope>
    <source>
        <strain evidence="3">PS9179</strain>
        <tissue evidence="3">Whole animal</tissue>
    </source>
</reference>
<organism evidence="3 4">
    <name type="scientific">Steinernema hermaphroditum</name>
    <dbReference type="NCBI Taxonomy" id="289476"/>
    <lineage>
        <taxon>Eukaryota</taxon>
        <taxon>Metazoa</taxon>
        <taxon>Ecdysozoa</taxon>
        <taxon>Nematoda</taxon>
        <taxon>Chromadorea</taxon>
        <taxon>Rhabditida</taxon>
        <taxon>Tylenchina</taxon>
        <taxon>Panagrolaimomorpha</taxon>
        <taxon>Strongyloidoidea</taxon>
        <taxon>Steinernematidae</taxon>
        <taxon>Steinernema</taxon>
    </lineage>
</organism>
<dbReference type="EMBL" id="JAUCMV010000002">
    <property type="protein sequence ID" value="KAK0419351.1"/>
    <property type="molecule type" value="Genomic_DNA"/>
</dbReference>
<feature type="region of interest" description="Disordered" evidence="1">
    <location>
        <begin position="390"/>
        <end position="409"/>
    </location>
</feature>
<keyword evidence="4" id="KW-1185">Reference proteome</keyword>
<dbReference type="CDD" id="cd00136">
    <property type="entry name" value="PDZ_canonical"/>
    <property type="match status" value="1"/>
</dbReference>
<evidence type="ECO:0000313" key="4">
    <source>
        <dbReference type="Proteomes" id="UP001175271"/>
    </source>
</evidence>